<accession>A0A9P4QB53</accession>
<evidence type="ECO:0000313" key="6">
    <source>
        <dbReference type="EMBL" id="KAF2721579.1"/>
    </source>
</evidence>
<evidence type="ECO:0000256" key="4">
    <source>
        <dbReference type="ARBA" id="ARBA00023136"/>
    </source>
</evidence>
<evidence type="ECO:0000256" key="3">
    <source>
        <dbReference type="ARBA" id="ARBA00022989"/>
    </source>
</evidence>
<dbReference type="PANTHER" id="PTHR12911">
    <property type="entry name" value="SAD1/UNC-84-LIKE PROTEIN-RELATED"/>
    <property type="match status" value="1"/>
</dbReference>
<organism evidence="6 7">
    <name type="scientific">Polychaeton citri CBS 116435</name>
    <dbReference type="NCBI Taxonomy" id="1314669"/>
    <lineage>
        <taxon>Eukaryota</taxon>
        <taxon>Fungi</taxon>
        <taxon>Dikarya</taxon>
        <taxon>Ascomycota</taxon>
        <taxon>Pezizomycotina</taxon>
        <taxon>Dothideomycetes</taxon>
        <taxon>Dothideomycetidae</taxon>
        <taxon>Capnodiales</taxon>
        <taxon>Capnodiaceae</taxon>
        <taxon>Polychaeton</taxon>
    </lineage>
</organism>
<feature type="domain" description="SUN" evidence="5">
    <location>
        <begin position="194"/>
        <end position="392"/>
    </location>
</feature>
<keyword evidence="4" id="KW-0472">Membrane</keyword>
<dbReference type="GO" id="GO:0043495">
    <property type="term" value="F:protein-membrane adaptor activity"/>
    <property type="evidence" value="ECO:0007669"/>
    <property type="project" value="TreeGrafter"/>
</dbReference>
<keyword evidence="2" id="KW-0812">Transmembrane</keyword>
<gene>
    <name evidence="6" type="ORF">K431DRAFT_207854</name>
</gene>
<evidence type="ECO:0000313" key="7">
    <source>
        <dbReference type="Proteomes" id="UP000799441"/>
    </source>
</evidence>
<feature type="non-terminal residue" evidence="6">
    <location>
        <position position="392"/>
    </location>
</feature>
<evidence type="ECO:0000256" key="1">
    <source>
        <dbReference type="ARBA" id="ARBA00004370"/>
    </source>
</evidence>
<feature type="non-terminal residue" evidence="6">
    <location>
        <position position="1"/>
    </location>
</feature>
<dbReference type="GO" id="GO:0034993">
    <property type="term" value="C:meiotic nuclear membrane microtubule tethering complex"/>
    <property type="evidence" value="ECO:0007669"/>
    <property type="project" value="TreeGrafter"/>
</dbReference>
<dbReference type="AlphaFoldDB" id="A0A9P4QB53"/>
<dbReference type="PROSITE" id="PS51469">
    <property type="entry name" value="SUN"/>
    <property type="match status" value="1"/>
</dbReference>
<name>A0A9P4QB53_9PEZI</name>
<dbReference type="InterPro" id="IPR012919">
    <property type="entry name" value="SUN_dom"/>
</dbReference>
<dbReference type="OrthoDB" id="342281at2759"/>
<dbReference type="PANTHER" id="PTHR12911:SF8">
    <property type="entry name" value="KLAROID PROTEIN-RELATED"/>
    <property type="match status" value="1"/>
</dbReference>
<evidence type="ECO:0000259" key="5">
    <source>
        <dbReference type="PROSITE" id="PS51469"/>
    </source>
</evidence>
<dbReference type="InterPro" id="IPR045119">
    <property type="entry name" value="SUN1-5"/>
</dbReference>
<dbReference type="Gene3D" id="2.60.120.260">
    <property type="entry name" value="Galactose-binding domain-like"/>
    <property type="match status" value="1"/>
</dbReference>
<reference evidence="6" key="1">
    <citation type="journal article" date="2020" name="Stud. Mycol.">
        <title>101 Dothideomycetes genomes: a test case for predicting lifestyles and emergence of pathogens.</title>
        <authorList>
            <person name="Haridas S."/>
            <person name="Albert R."/>
            <person name="Binder M."/>
            <person name="Bloem J."/>
            <person name="Labutti K."/>
            <person name="Salamov A."/>
            <person name="Andreopoulos B."/>
            <person name="Baker S."/>
            <person name="Barry K."/>
            <person name="Bills G."/>
            <person name="Bluhm B."/>
            <person name="Cannon C."/>
            <person name="Castanera R."/>
            <person name="Culley D."/>
            <person name="Daum C."/>
            <person name="Ezra D."/>
            <person name="Gonzalez J."/>
            <person name="Henrissat B."/>
            <person name="Kuo A."/>
            <person name="Liang C."/>
            <person name="Lipzen A."/>
            <person name="Lutzoni F."/>
            <person name="Magnuson J."/>
            <person name="Mondo S."/>
            <person name="Nolan M."/>
            <person name="Ohm R."/>
            <person name="Pangilinan J."/>
            <person name="Park H.-J."/>
            <person name="Ramirez L."/>
            <person name="Alfaro M."/>
            <person name="Sun H."/>
            <person name="Tritt A."/>
            <person name="Yoshinaga Y."/>
            <person name="Zwiers L.-H."/>
            <person name="Turgeon B."/>
            <person name="Goodwin S."/>
            <person name="Spatafora J."/>
            <person name="Crous P."/>
            <person name="Grigoriev I."/>
        </authorList>
    </citation>
    <scope>NUCLEOTIDE SEQUENCE</scope>
    <source>
        <strain evidence="6">CBS 116435</strain>
    </source>
</reference>
<evidence type="ECO:0000256" key="2">
    <source>
        <dbReference type="ARBA" id="ARBA00022692"/>
    </source>
</evidence>
<dbReference type="Pfam" id="PF07738">
    <property type="entry name" value="Sad1_UNC"/>
    <property type="match status" value="1"/>
</dbReference>
<dbReference type="Proteomes" id="UP000799441">
    <property type="component" value="Unassembled WGS sequence"/>
</dbReference>
<sequence length="392" mass="44360">EKQFLLNQWLDTRLRAVEKDVEMLMGKVGLLNETTHALEDMLPRMLAVRRTNGQLEIPQEFWQALEERLSGGESAGAWQAFLQNNLYKLKSLQTGSLFGNSKKVEVVSSERFRELVEENNSWMTSRYTDIFRQMEKDMIRTVHTISTTTVKDLLDKHPTSRLADSQLHALAKANHLHNMNEAMHSVNYFARGLGAVVDPYLTSPSQLKPQGNILATMYARMPWIPSPRSAMVALERWDEAGDCWCAAPSRNVPGKAQITVVMPMKIFPEALIVEHAPATGTLDVGSAPRDMEVWAEASSRAEARRISTALSGQPGYGSYWECDDKAPPTEKHVCIGSASYDVRNSNWVQRFPLWMDTRELGLLTDKITVRVRANWGSDWTCLYRLRMTGSQL</sequence>
<dbReference type="EMBL" id="MU003789">
    <property type="protein sequence ID" value="KAF2721579.1"/>
    <property type="molecule type" value="Genomic_DNA"/>
</dbReference>
<comment type="subcellular location">
    <subcellularLocation>
        <location evidence="1">Membrane</location>
    </subcellularLocation>
</comment>
<keyword evidence="7" id="KW-1185">Reference proteome</keyword>
<proteinExistence type="predicted"/>
<protein>
    <recommendedName>
        <fullName evidence="5">SUN domain-containing protein</fullName>
    </recommendedName>
</protein>
<keyword evidence="3" id="KW-1133">Transmembrane helix</keyword>
<comment type="caution">
    <text evidence="6">The sequence shown here is derived from an EMBL/GenBank/DDBJ whole genome shotgun (WGS) entry which is preliminary data.</text>
</comment>